<evidence type="ECO:0000256" key="5">
    <source>
        <dbReference type="ARBA" id="ARBA00022679"/>
    </source>
</evidence>
<keyword evidence="8 12" id="KW-1133">Transmembrane helix</keyword>
<feature type="transmembrane region" description="Helical" evidence="12">
    <location>
        <begin position="6"/>
        <end position="23"/>
    </location>
</feature>
<keyword evidence="9 12" id="KW-0472">Membrane</keyword>
<comment type="catalytic activity">
    <reaction evidence="11">
        <text>an alpha-D-Man-(1-&gt;2)-alpha-D-Man-(1-&gt;2)-alpha-D-Man-(1-&gt;3)-[alpha-D-Man-(1-&gt;2)-alpha-D-Man-(1-&gt;3)-alpha-D-Man-(1-&gt;6)]-beta-D-Man-(1-&gt;4)-beta-D-GlcNAc-(1-&gt;4)-alpha-D-GlcNAc-diphospho-di-trans,poly-cis-dolichol + a di-trans,poly-cis-dolichyl beta-D-mannosyl phosphate = an alpha-D-Man-(1-&gt;2)-alpha-D-Man-(1-&gt;2)-alpha-D-Man-(1-&gt;3)-[alpha-D-Man-(1-&gt;2)-alpha-D-Man-(1-&gt;3)-[alpha-D-Man-(1-&gt;6)]-alpha-D-Man-(1-&gt;6)]-beta-D-Man-(1-&gt;4)-beta-D-GlcNAc-(1-&gt;4)-alpha-D-GlcNAc-diphospho-di-trans,poly-cis-dolichol + a di-trans,poly-cis-dolichyl phosphate + H(+)</text>
        <dbReference type="Rhea" id="RHEA:29535"/>
        <dbReference type="Rhea" id="RHEA-COMP:19498"/>
        <dbReference type="Rhea" id="RHEA-COMP:19501"/>
        <dbReference type="Rhea" id="RHEA-COMP:19518"/>
        <dbReference type="Rhea" id="RHEA-COMP:19519"/>
        <dbReference type="ChEBI" id="CHEBI:15378"/>
        <dbReference type="ChEBI" id="CHEBI:57683"/>
        <dbReference type="ChEBI" id="CHEBI:58211"/>
        <dbReference type="ChEBI" id="CHEBI:132517"/>
        <dbReference type="ChEBI" id="CHEBI:132519"/>
        <dbReference type="EC" id="2.4.1.260"/>
    </reaction>
    <physiologicalReaction direction="left-to-right" evidence="11">
        <dbReference type="Rhea" id="RHEA:29536"/>
    </physiologicalReaction>
</comment>
<feature type="transmembrane region" description="Helical" evidence="12">
    <location>
        <begin position="351"/>
        <end position="373"/>
    </location>
</feature>
<comment type="similarity">
    <text evidence="3 12">Belongs to the glycosyltransferase 22 family.</text>
</comment>
<keyword evidence="13" id="KW-1185">Reference proteome</keyword>
<evidence type="ECO:0000256" key="11">
    <source>
        <dbReference type="ARBA" id="ARBA00048899"/>
    </source>
</evidence>
<dbReference type="AlphaFoldDB" id="A0A914L8P9"/>
<feature type="transmembrane region" description="Helical" evidence="12">
    <location>
        <begin position="89"/>
        <end position="111"/>
    </location>
</feature>
<evidence type="ECO:0000256" key="12">
    <source>
        <dbReference type="RuleBase" id="RU363075"/>
    </source>
</evidence>
<reference evidence="14" key="1">
    <citation type="submission" date="2022-11" db="UniProtKB">
        <authorList>
            <consortium name="WormBaseParasite"/>
        </authorList>
    </citation>
    <scope>IDENTIFICATION</scope>
</reference>
<dbReference type="PANTHER" id="PTHR22760">
    <property type="entry name" value="GLYCOSYLTRANSFERASE"/>
    <property type="match status" value="1"/>
</dbReference>
<comment type="function">
    <text evidence="10">Mannosyltransferase that operates in the biosynthetic pathway of dolichol-linked oligosaccharides, the glycan precursors employed in protein asparagine (N)-glycosylation. The assembly of dolichol-linked oligosaccharides begins on the cytosolic side of the endoplasmic reticulum membrane and finishes in its lumen. The sequential addition of sugars to dolichol pyrophosphate produces dolichol-linked oligosaccharides containing fourteen sugars, including two GlcNAcs, nine mannoses and three glucoses. Once assembled, the oligosaccharide is transferred from the lipid to nascent proteins by oligosaccharyltransferases. In the lumen of the endoplasmic reticulum, adds the eighth mannose residue in an alpha-1,6 linkage onto Man(7)GlcNAc(2)-PP-dolichol to produce Man(8)GlcNAc(2)-PP-dolichol.</text>
</comment>
<evidence type="ECO:0000256" key="8">
    <source>
        <dbReference type="ARBA" id="ARBA00022989"/>
    </source>
</evidence>
<feature type="transmembrane region" description="Helical" evidence="12">
    <location>
        <begin position="173"/>
        <end position="192"/>
    </location>
</feature>
<protein>
    <recommendedName>
        <fullName evidence="12">Mannosyltransferase</fullName>
        <ecNumber evidence="12">2.4.1.-</ecNumber>
    </recommendedName>
</protein>
<keyword evidence="7 12" id="KW-0256">Endoplasmic reticulum</keyword>
<accession>A0A914L8P9</accession>
<evidence type="ECO:0000256" key="3">
    <source>
        <dbReference type="ARBA" id="ARBA00007063"/>
    </source>
</evidence>
<dbReference type="GO" id="GO:0005789">
    <property type="term" value="C:endoplasmic reticulum membrane"/>
    <property type="evidence" value="ECO:0007669"/>
    <property type="project" value="UniProtKB-SubCell"/>
</dbReference>
<evidence type="ECO:0000256" key="10">
    <source>
        <dbReference type="ARBA" id="ARBA00044721"/>
    </source>
</evidence>
<dbReference type="EC" id="2.4.1.-" evidence="12"/>
<feature type="transmembrane region" description="Helical" evidence="12">
    <location>
        <begin position="199"/>
        <end position="219"/>
    </location>
</feature>
<evidence type="ECO:0000256" key="9">
    <source>
        <dbReference type="ARBA" id="ARBA00023136"/>
    </source>
</evidence>
<dbReference type="Pfam" id="PF03901">
    <property type="entry name" value="Glyco_transf_22"/>
    <property type="match status" value="1"/>
</dbReference>
<evidence type="ECO:0000256" key="7">
    <source>
        <dbReference type="ARBA" id="ARBA00022824"/>
    </source>
</evidence>
<organism evidence="13 14">
    <name type="scientific">Meloidogyne incognita</name>
    <name type="common">Southern root-knot nematode worm</name>
    <name type="synonym">Oxyuris incognita</name>
    <dbReference type="NCBI Taxonomy" id="6306"/>
    <lineage>
        <taxon>Eukaryota</taxon>
        <taxon>Metazoa</taxon>
        <taxon>Ecdysozoa</taxon>
        <taxon>Nematoda</taxon>
        <taxon>Chromadorea</taxon>
        <taxon>Rhabditida</taxon>
        <taxon>Tylenchina</taxon>
        <taxon>Tylenchomorpha</taxon>
        <taxon>Tylenchoidea</taxon>
        <taxon>Meloidogynidae</taxon>
        <taxon>Meloidogyninae</taxon>
        <taxon>Meloidogyne</taxon>
        <taxon>Meloidogyne incognita group</taxon>
    </lineage>
</organism>
<dbReference type="Proteomes" id="UP000887563">
    <property type="component" value="Unplaced"/>
</dbReference>
<comment type="pathway">
    <text evidence="2">Protein modification; protein glycosylation.</text>
</comment>
<evidence type="ECO:0000256" key="6">
    <source>
        <dbReference type="ARBA" id="ARBA00022692"/>
    </source>
</evidence>
<dbReference type="InterPro" id="IPR005599">
    <property type="entry name" value="GPI_mannosylTrfase"/>
</dbReference>
<evidence type="ECO:0000313" key="13">
    <source>
        <dbReference type="Proteomes" id="UP000887563"/>
    </source>
</evidence>
<evidence type="ECO:0000313" key="14">
    <source>
        <dbReference type="WBParaSite" id="Minc3s00341g10580"/>
    </source>
</evidence>
<sequence length="511" mass="60269">MIRLTELFLFIGLLTHILLTLFTKVEESFNTQAIHDFIYHRNNWTKYDHREFPGVVARTFVGPLAIATLISPLVPIIKYFGLNKIWMLFAARTALGMAILTSFCCFCRCVEKRFGNRVALYLRLFTLSQFHFLFYASRPLPNIFALFFVLIVYQKWIENRIIPFTFWSTIATFLFRFELILLFGPMFGYFIVTKFKRILTVGYVGFVTLFFVLCTSVPFDSFMWGRPVWPELEVMEFNIVKNKSHEYGGIKDVQRFPTYPNNPVMPFWWYFTSAIPRALLLTTLLVPLCIFACQKNQRLIIQTIIPACIFLFLFSFLPHKELRFVIYVIPLMNLSAAFFCDYVWRRTSTFYSIISPFIIFHIFINCLLTSQFVNVSVQNYPGADALVNLQSINKEMSTEHVSVHIDNYCAETGISRFVQLYDAWEYNKTENLSTKELQRFDFLMFGIDNKNAFLNDLKNFNMTIKHEEYLIIDGFDKISWQEFPFPSWWPKIFSSMPYPTFNPKVVVLRRI</sequence>
<name>A0A914L8P9_MELIC</name>
<dbReference type="GO" id="GO:0006487">
    <property type="term" value="P:protein N-linked glycosylation"/>
    <property type="evidence" value="ECO:0007669"/>
    <property type="project" value="TreeGrafter"/>
</dbReference>
<evidence type="ECO:0000256" key="2">
    <source>
        <dbReference type="ARBA" id="ARBA00004922"/>
    </source>
</evidence>
<comment type="subcellular location">
    <subcellularLocation>
        <location evidence="1 12">Endoplasmic reticulum membrane</location>
        <topology evidence="1 12">Multi-pass membrane protein</topology>
    </subcellularLocation>
</comment>
<keyword evidence="5" id="KW-0808">Transferase</keyword>
<dbReference type="GO" id="GO:0052917">
    <property type="term" value="F:dol-P-Man:Man(7)GlcNAc(2)-PP-Dol alpha-1,6-mannosyltransferase activity"/>
    <property type="evidence" value="ECO:0007669"/>
    <property type="project" value="UniProtKB-EC"/>
</dbReference>
<feature type="transmembrane region" description="Helical" evidence="12">
    <location>
        <begin position="324"/>
        <end position="344"/>
    </location>
</feature>
<proteinExistence type="inferred from homology"/>
<feature type="transmembrane region" description="Helical" evidence="12">
    <location>
        <begin position="299"/>
        <end position="318"/>
    </location>
</feature>
<keyword evidence="4 12" id="KW-0328">Glycosyltransferase</keyword>
<feature type="transmembrane region" description="Helical" evidence="12">
    <location>
        <begin position="132"/>
        <end position="153"/>
    </location>
</feature>
<dbReference type="WBParaSite" id="Minc3s00341g10580">
    <property type="protein sequence ID" value="Minc3s00341g10580"/>
    <property type="gene ID" value="Minc3s00341g10580"/>
</dbReference>
<dbReference type="PANTHER" id="PTHR22760:SF1">
    <property type="entry name" value="DOL-P-MAN:MAN(7)GLCNAC(2)-PP-DOL ALPHA-1,6-MANNOSYLTRANSFERASE"/>
    <property type="match status" value="1"/>
</dbReference>
<feature type="transmembrane region" description="Helical" evidence="12">
    <location>
        <begin position="55"/>
        <end position="77"/>
    </location>
</feature>
<feature type="transmembrane region" description="Helical" evidence="12">
    <location>
        <begin position="267"/>
        <end position="292"/>
    </location>
</feature>
<evidence type="ECO:0000256" key="4">
    <source>
        <dbReference type="ARBA" id="ARBA00022676"/>
    </source>
</evidence>
<keyword evidence="6 12" id="KW-0812">Transmembrane</keyword>
<evidence type="ECO:0000256" key="1">
    <source>
        <dbReference type="ARBA" id="ARBA00004477"/>
    </source>
</evidence>